<dbReference type="RefSeq" id="WP_168931394.1">
    <property type="nucleotide sequence ID" value="NZ_JABAFD010000002.1"/>
</dbReference>
<name>A0AA44IGI2_PARBF</name>
<reference evidence="1 2" key="1">
    <citation type="submission" date="2020-04" db="EMBL/GenBank/DDBJ databases">
        <authorList>
            <person name="Hitch T.C.A."/>
            <person name="Wylensek D."/>
            <person name="Clavel T."/>
        </authorList>
    </citation>
    <scope>NUCLEOTIDE SEQUENCE [LARGE SCALE GENOMIC DNA]</scope>
    <source>
        <strain evidence="1 2">Med78_4-601-WT-2</strain>
    </source>
</reference>
<dbReference type="EMBL" id="JABAFD010000002">
    <property type="protein sequence ID" value="NME08842.1"/>
    <property type="molecule type" value="Genomic_DNA"/>
</dbReference>
<sequence>MFKQMRRKERQIEILEAEEILKNGEYGVLSTNGENGYSYGTPLSYVYFNNSVYFHCALEGQKLENINYNNKVSFCVVGKTCVIPEKFSTKYESTILFGEANEVFGEEKNEALIEILKKYSPDFIDKGKLYIKNAVDKTKLIKININKISGKAIV</sequence>
<dbReference type="Pfam" id="PF12900">
    <property type="entry name" value="Pyridox_ox_2"/>
    <property type="match status" value="1"/>
</dbReference>
<dbReference type="Proteomes" id="UP000573963">
    <property type="component" value="Unassembled WGS sequence"/>
</dbReference>
<gene>
    <name evidence="1" type="ORF">HF875_04880</name>
</gene>
<dbReference type="Gene3D" id="2.30.110.10">
    <property type="entry name" value="Electron Transport, Fmn-binding Protein, Chain A"/>
    <property type="match status" value="1"/>
</dbReference>
<dbReference type="PANTHER" id="PTHR34071">
    <property type="entry name" value="5-NITROIMIDAZOLE ANTIBIOTICS RESISTANCE PROTEIN, NIMA-FAMILY-RELATED PROTEIN-RELATED"/>
    <property type="match status" value="1"/>
</dbReference>
<proteinExistence type="predicted"/>
<dbReference type="AlphaFoldDB" id="A0AA44IGI2"/>
<dbReference type="PANTHER" id="PTHR34071:SF2">
    <property type="entry name" value="FLAVIN-NUCLEOTIDE-BINDING PROTEIN"/>
    <property type="match status" value="1"/>
</dbReference>
<protein>
    <submittedName>
        <fullName evidence="1">Pyridoxamine 5'-phosphate oxidase family protein</fullName>
    </submittedName>
</protein>
<evidence type="ECO:0000313" key="2">
    <source>
        <dbReference type="Proteomes" id="UP000573963"/>
    </source>
</evidence>
<comment type="caution">
    <text evidence="1">The sequence shown here is derived from an EMBL/GenBank/DDBJ whole genome shotgun (WGS) entry which is preliminary data.</text>
</comment>
<evidence type="ECO:0000313" key="1">
    <source>
        <dbReference type="EMBL" id="NME08842.1"/>
    </source>
</evidence>
<accession>A0AA44IGI2</accession>
<organism evidence="1 2">
    <name type="scientific">Paraclostridium bifermentans</name>
    <name type="common">Clostridium bifermentans</name>
    <dbReference type="NCBI Taxonomy" id="1490"/>
    <lineage>
        <taxon>Bacteria</taxon>
        <taxon>Bacillati</taxon>
        <taxon>Bacillota</taxon>
        <taxon>Clostridia</taxon>
        <taxon>Peptostreptococcales</taxon>
        <taxon>Peptostreptococcaceae</taxon>
        <taxon>Paraclostridium</taxon>
    </lineage>
</organism>
<dbReference type="InterPro" id="IPR024747">
    <property type="entry name" value="Pyridox_Oxase-rel"/>
</dbReference>
<dbReference type="SUPFAM" id="SSF50475">
    <property type="entry name" value="FMN-binding split barrel"/>
    <property type="match status" value="1"/>
</dbReference>
<dbReference type="InterPro" id="IPR012349">
    <property type="entry name" value="Split_barrel_FMN-bd"/>
</dbReference>